<evidence type="ECO:0000313" key="4">
    <source>
        <dbReference type="Proteomes" id="UP001165121"/>
    </source>
</evidence>
<dbReference type="SUPFAM" id="SSF53098">
    <property type="entry name" value="Ribonuclease H-like"/>
    <property type="match status" value="1"/>
</dbReference>
<dbReference type="PANTHER" id="PTHR37984:SF5">
    <property type="entry name" value="PROTEIN NYNRIN-LIKE"/>
    <property type="match status" value="1"/>
</dbReference>
<protein>
    <submittedName>
        <fullName evidence="3">Unnamed protein product</fullName>
    </submittedName>
</protein>
<keyword evidence="4" id="KW-1185">Reference proteome</keyword>
<feature type="region of interest" description="Disordered" evidence="1">
    <location>
        <begin position="200"/>
        <end position="219"/>
    </location>
</feature>
<dbReference type="PROSITE" id="PS50994">
    <property type="entry name" value="INTEGRASE"/>
    <property type="match status" value="1"/>
</dbReference>
<dbReference type="OrthoDB" id="10047254at2759"/>
<accession>A0A9W6U017</accession>
<dbReference type="InterPro" id="IPR001584">
    <property type="entry name" value="Integrase_cat-core"/>
</dbReference>
<reference evidence="3" key="1">
    <citation type="submission" date="2023-04" db="EMBL/GenBank/DDBJ databases">
        <title>Phytophthora fragariaefolia NBRC 109709.</title>
        <authorList>
            <person name="Ichikawa N."/>
            <person name="Sato H."/>
            <person name="Tonouchi N."/>
        </authorList>
    </citation>
    <scope>NUCLEOTIDE SEQUENCE</scope>
    <source>
        <strain evidence="3">NBRC 109709</strain>
    </source>
</reference>
<feature type="region of interest" description="Disordered" evidence="1">
    <location>
        <begin position="38"/>
        <end position="61"/>
    </location>
</feature>
<dbReference type="GO" id="GO:0015074">
    <property type="term" value="P:DNA integration"/>
    <property type="evidence" value="ECO:0007669"/>
    <property type="project" value="InterPro"/>
</dbReference>
<dbReference type="Gene3D" id="3.30.420.10">
    <property type="entry name" value="Ribonuclease H-like superfamily/Ribonuclease H"/>
    <property type="match status" value="1"/>
</dbReference>
<feature type="domain" description="Integrase catalytic" evidence="2">
    <location>
        <begin position="243"/>
        <end position="335"/>
    </location>
</feature>
<dbReference type="Pfam" id="PF17921">
    <property type="entry name" value="Integrase_H2C2"/>
    <property type="match status" value="1"/>
</dbReference>
<evidence type="ECO:0000256" key="1">
    <source>
        <dbReference type="SAM" id="MobiDB-lite"/>
    </source>
</evidence>
<proteinExistence type="predicted"/>
<dbReference type="InterPro" id="IPR036397">
    <property type="entry name" value="RNaseH_sf"/>
</dbReference>
<evidence type="ECO:0000313" key="3">
    <source>
        <dbReference type="EMBL" id="GMF23349.1"/>
    </source>
</evidence>
<sequence length="586" mass="67675">MTSHTTGLPKGSVRDVADSQSALLPHAARVFAVLTMSKTKARTRPSPEGVEDGTPDEDEPRRLMTPLEYQVERWRRIQVHQEQYIYVSEIKSFLKRDIRRFSPRRLRKIFKVADLFALDARDVLYHHARLTRGRPRDFVDEPRLVVPDALCSDMLHYAHEDFQGGHQGITRTYEKLRSAFYWPGMYADVEHYVEECVDCASGKGSSPNEGPSPGNVEPRRPFEVVSMAFVTHMPESERGNTFLLRDQDPSFMSDVSTRFRALLGSKQRTTLAYRPQANDQQEQSVQTVVRSIRAYIAEADQSDWDDHAERLMFALNTSFDATRLDTPFYLVHGRDAQGPLSAMVGPKPSSIPEGTAVEWRRKIQRQYSYAIACAEDPQKRCKRHRSAIQTQKWKELSEKLKSGFEKGDSVWLYILKGQPSLSRKLAHMWHGPFRIEEMHHDFRVKLKVTDSGYRFNPWVHASRLKPRALFPKRPTVEIEVAEDDDFDAALLPEDSWEPDSERNEYEVEWKRFWTSDGPKELGLPDVLRSVWSRGKVMTIQNGCRYLNGVVEHFCTSLTKGRVHEPDSRRCRLGMISPEPNRRPEND</sequence>
<comment type="caution">
    <text evidence="3">The sequence shown here is derived from an EMBL/GenBank/DDBJ whole genome shotgun (WGS) entry which is preliminary data.</text>
</comment>
<name>A0A9W6U017_9STRA</name>
<feature type="compositionally biased region" description="Acidic residues" evidence="1">
    <location>
        <begin position="49"/>
        <end position="58"/>
    </location>
</feature>
<dbReference type="InterPro" id="IPR012337">
    <property type="entry name" value="RNaseH-like_sf"/>
</dbReference>
<dbReference type="AlphaFoldDB" id="A0A9W6U017"/>
<evidence type="ECO:0000259" key="2">
    <source>
        <dbReference type="PROSITE" id="PS50994"/>
    </source>
</evidence>
<gene>
    <name evidence="3" type="ORF">Pfra01_000367600</name>
</gene>
<dbReference type="PANTHER" id="PTHR37984">
    <property type="entry name" value="PROTEIN CBG26694"/>
    <property type="match status" value="1"/>
</dbReference>
<dbReference type="FunFam" id="1.10.340.70:FF:000001">
    <property type="entry name" value="Retrovirus-related Pol polyprotein from transposon gypsy-like Protein"/>
    <property type="match status" value="1"/>
</dbReference>
<dbReference type="Proteomes" id="UP001165121">
    <property type="component" value="Unassembled WGS sequence"/>
</dbReference>
<dbReference type="GO" id="GO:0003676">
    <property type="term" value="F:nucleic acid binding"/>
    <property type="evidence" value="ECO:0007669"/>
    <property type="project" value="InterPro"/>
</dbReference>
<dbReference type="EMBL" id="BSXT01000283">
    <property type="protein sequence ID" value="GMF23349.1"/>
    <property type="molecule type" value="Genomic_DNA"/>
</dbReference>
<dbReference type="Gene3D" id="1.10.340.70">
    <property type="match status" value="1"/>
</dbReference>
<dbReference type="InterPro" id="IPR041588">
    <property type="entry name" value="Integrase_H2C2"/>
</dbReference>
<dbReference type="InterPro" id="IPR050951">
    <property type="entry name" value="Retrovirus_Pol_polyprotein"/>
</dbReference>
<organism evidence="3 4">
    <name type="scientific">Phytophthora fragariaefolia</name>
    <dbReference type="NCBI Taxonomy" id="1490495"/>
    <lineage>
        <taxon>Eukaryota</taxon>
        <taxon>Sar</taxon>
        <taxon>Stramenopiles</taxon>
        <taxon>Oomycota</taxon>
        <taxon>Peronosporomycetes</taxon>
        <taxon>Peronosporales</taxon>
        <taxon>Peronosporaceae</taxon>
        <taxon>Phytophthora</taxon>
    </lineage>
</organism>